<organism evidence="1 2">
    <name type="scientific">Sagittula marina</name>
    <dbReference type="NCBI Taxonomy" id="943940"/>
    <lineage>
        <taxon>Bacteria</taxon>
        <taxon>Pseudomonadati</taxon>
        <taxon>Pseudomonadota</taxon>
        <taxon>Alphaproteobacteria</taxon>
        <taxon>Rhodobacterales</taxon>
        <taxon>Roseobacteraceae</taxon>
        <taxon>Sagittula</taxon>
    </lineage>
</organism>
<proteinExistence type="predicted"/>
<gene>
    <name evidence="1" type="ORF">GGQ68_000510</name>
</gene>
<sequence length="127" mass="13688">MAAVFAQDGGDIPWSVYYTEGLSPDDTRPARFSRALARGMDWVNAHAASSFSDFLARTFPKVDPGIAVQVVDTYRACGMWTTPQIGGASYARWQRGIADGHLTDGQISYDALIDDAPTRTMAGSLPA</sequence>
<reference evidence="1 2" key="1">
    <citation type="submission" date="2020-08" db="EMBL/GenBank/DDBJ databases">
        <title>Genomic Encyclopedia of Type Strains, Phase IV (KMG-IV): sequencing the most valuable type-strain genomes for metagenomic binning, comparative biology and taxonomic classification.</title>
        <authorList>
            <person name="Goeker M."/>
        </authorList>
    </citation>
    <scope>NUCLEOTIDE SEQUENCE [LARGE SCALE GENOMIC DNA]</scope>
    <source>
        <strain evidence="1 2">DSM 102235</strain>
    </source>
</reference>
<dbReference type="EMBL" id="JACIEJ010000001">
    <property type="protein sequence ID" value="MBB3984199.1"/>
    <property type="molecule type" value="Genomic_DNA"/>
</dbReference>
<dbReference type="Gene3D" id="3.40.190.10">
    <property type="entry name" value="Periplasmic binding protein-like II"/>
    <property type="match status" value="1"/>
</dbReference>
<keyword evidence="2" id="KW-1185">Reference proteome</keyword>
<dbReference type="RefSeq" id="WP_221235492.1">
    <property type="nucleotide sequence ID" value="NZ_BAABBZ010000012.1"/>
</dbReference>
<comment type="caution">
    <text evidence="1">The sequence shown here is derived from an EMBL/GenBank/DDBJ whole genome shotgun (WGS) entry which is preliminary data.</text>
</comment>
<name>A0A7W6GSK4_9RHOB</name>
<accession>A0A7W6GSK4</accession>
<evidence type="ECO:0000313" key="1">
    <source>
        <dbReference type="EMBL" id="MBB3984199.1"/>
    </source>
</evidence>
<protein>
    <submittedName>
        <fullName evidence="1">Uncharacterized protein</fullName>
    </submittedName>
</protein>
<dbReference type="AlphaFoldDB" id="A0A7W6GSK4"/>
<dbReference type="Proteomes" id="UP000541426">
    <property type="component" value="Unassembled WGS sequence"/>
</dbReference>
<evidence type="ECO:0000313" key="2">
    <source>
        <dbReference type="Proteomes" id="UP000541426"/>
    </source>
</evidence>